<accession>A0A4U6TEW5</accession>
<reference evidence="1" key="1">
    <citation type="submission" date="2019-03" db="EMBL/GenBank/DDBJ databases">
        <title>WGS assembly of Setaria viridis.</title>
        <authorList>
            <person name="Huang P."/>
            <person name="Jenkins J."/>
            <person name="Grimwood J."/>
            <person name="Barry K."/>
            <person name="Healey A."/>
            <person name="Mamidi S."/>
            <person name="Sreedasyam A."/>
            <person name="Shu S."/>
            <person name="Feldman M."/>
            <person name="Wu J."/>
            <person name="Yu Y."/>
            <person name="Chen C."/>
            <person name="Johnson J."/>
            <person name="Rokhsar D."/>
            <person name="Baxter I."/>
            <person name="Schmutz J."/>
            <person name="Brutnell T."/>
            <person name="Kellogg E."/>
        </authorList>
    </citation>
    <scope>NUCLEOTIDE SEQUENCE [LARGE SCALE GENOMIC DNA]</scope>
</reference>
<protein>
    <submittedName>
        <fullName evidence="1">Uncharacterized protein</fullName>
    </submittedName>
</protein>
<dbReference type="Gramene" id="TKW00760">
    <property type="protein sequence ID" value="TKW00760"/>
    <property type="gene ID" value="SEVIR_8G132600v2"/>
</dbReference>
<evidence type="ECO:0000313" key="2">
    <source>
        <dbReference type="Proteomes" id="UP000298652"/>
    </source>
</evidence>
<organism evidence="1 2">
    <name type="scientific">Setaria viridis</name>
    <name type="common">Green bristlegrass</name>
    <name type="synonym">Setaria italica subsp. viridis</name>
    <dbReference type="NCBI Taxonomy" id="4556"/>
    <lineage>
        <taxon>Eukaryota</taxon>
        <taxon>Viridiplantae</taxon>
        <taxon>Streptophyta</taxon>
        <taxon>Embryophyta</taxon>
        <taxon>Tracheophyta</taxon>
        <taxon>Spermatophyta</taxon>
        <taxon>Magnoliopsida</taxon>
        <taxon>Liliopsida</taxon>
        <taxon>Poales</taxon>
        <taxon>Poaceae</taxon>
        <taxon>PACMAD clade</taxon>
        <taxon>Panicoideae</taxon>
        <taxon>Panicodae</taxon>
        <taxon>Paniceae</taxon>
        <taxon>Cenchrinae</taxon>
        <taxon>Setaria</taxon>
    </lineage>
</organism>
<dbReference type="AlphaFoldDB" id="A0A4U6TEW5"/>
<name>A0A4U6TEW5_SETVI</name>
<gene>
    <name evidence="1" type="ORF">SEVIR_8G132600v2</name>
</gene>
<evidence type="ECO:0000313" key="1">
    <source>
        <dbReference type="EMBL" id="TKW00760.1"/>
    </source>
</evidence>
<sequence>MTLDSSVGRVVPVAADAAVRRRGAVCAERRAGDARCYVEPTARADLLLRQTRRVGIEGSYSIHFTQFRRRLFLNPTD</sequence>
<dbReference type="EMBL" id="CM016559">
    <property type="protein sequence ID" value="TKW00760.1"/>
    <property type="molecule type" value="Genomic_DNA"/>
</dbReference>
<dbReference type="Proteomes" id="UP000298652">
    <property type="component" value="Chromosome 8"/>
</dbReference>
<proteinExistence type="predicted"/>
<keyword evidence="2" id="KW-1185">Reference proteome</keyword>